<keyword evidence="3" id="KW-1185">Reference proteome</keyword>
<dbReference type="SUPFAM" id="SSF74650">
    <property type="entry name" value="Galactose mutarotase-like"/>
    <property type="match status" value="1"/>
</dbReference>
<dbReference type="CDD" id="cd10791">
    <property type="entry name" value="GH38N_AMII_like_1"/>
    <property type="match status" value="1"/>
</dbReference>
<name>D1CHV9_THET1</name>
<dbReference type="AlphaFoldDB" id="D1CHV9"/>
<evidence type="ECO:0000313" key="2">
    <source>
        <dbReference type="EMBL" id="ACZ43330.1"/>
    </source>
</evidence>
<dbReference type="STRING" id="525904.Tter_2436"/>
<dbReference type="InterPro" id="IPR027291">
    <property type="entry name" value="Glyco_hydro_38_N_sf"/>
</dbReference>
<dbReference type="GO" id="GO:0006013">
    <property type="term" value="P:mannose metabolic process"/>
    <property type="evidence" value="ECO:0007669"/>
    <property type="project" value="InterPro"/>
</dbReference>
<evidence type="ECO:0000313" key="3">
    <source>
        <dbReference type="Proteomes" id="UP000000323"/>
    </source>
</evidence>
<dbReference type="SUPFAM" id="SSF88713">
    <property type="entry name" value="Glycoside hydrolase/deacetylase"/>
    <property type="match status" value="1"/>
</dbReference>
<proteinExistence type="predicted"/>
<feature type="domain" description="Glycoside hydrolase family 38 N-terminal" evidence="1">
    <location>
        <begin position="8"/>
        <end position="277"/>
    </location>
</feature>
<dbReference type="RefSeq" id="WP_012876361.1">
    <property type="nucleotide sequence ID" value="NC_013526.1"/>
</dbReference>
<keyword evidence="2" id="KW-0378">Hydrolase</keyword>
<dbReference type="InterPro" id="IPR011330">
    <property type="entry name" value="Glyco_hydro/deAcase_b/a-brl"/>
</dbReference>
<dbReference type="EMBL" id="CP001826">
    <property type="protein sequence ID" value="ACZ43330.1"/>
    <property type="molecule type" value="Genomic_DNA"/>
</dbReference>
<gene>
    <name evidence="2" type="ordered locus">Tter_2436</name>
</gene>
<reference evidence="3" key="1">
    <citation type="journal article" date="2010" name="Stand. Genomic Sci.">
        <title>Complete genome sequence of 'Thermobaculum terrenum' type strain (YNP1).</title>
        <authorList>
            <person name="Kiss H."/>
            <person name="Cleland D."/>
            <person name="Lapidus A."/>
            <person name="Lucas S."/>
            <person name="Glavina Del Rio T."/>
            <person name="Nolan M."/>
            <person name="Tice H."/>
            <person name="Han C."/>
            <person name="Goodwin L."/>
            <person name="Pitluck S."/>
            <person name="Liolios K."/>
            <person name="Ivanova N."/>
            <person name="Mavromatis K."/>
            <person name="Ovchinnikova G."/>
            <person name="Pati A."/>
            <person name="Chen A."/>
            <person name="Palaniappan K."/>
            <person name="Land M."/>
            <person name="Hauser L."/>
            <person name="Chang Y."/>
            <person name="Jeffries C."/>
            <person name="Lu M."/>
            <person name="Brettin T."/>
            <person name="Detter J."/>
            <person name="Goker M."/>
            <person name="Tindall B."/>
            <person name="Beck B."/>
            <person name="McDermott T."/>
            <person name="Woyke T."/>
            <person name="Bristow J."/>
            <person name="Eisen J."/>
            <person name="Markowitz V."/>
            <person name="Hugenholtz P."/>
            <person name="Kyrpides N."/>
            <person name="Klenk H."/>
            <person name="Cheng J."/>
        </authorList>
    </citation>
    <scope>NUCLEOTIDE SEQUENCE [LARGE SCALE GENOMIC DNA]</scope>
    <source>
        <strain evidence="3">ATCC BAA-798 / YNP1</strain>
    </source>
</reference>
<dbReference type="InterPro" id="IPR011013">
    <property type="entry name" value="Gal_mutarotase_sf_dom"/>
</dbReference>
<evidence type="ECO:0000259" key="1">
    <source>
        <dbReference type="Pfam" id="PF01074"/>
    </source>
</evidence>
<dbReference type="eggNOG" id="COG0383">
    <property type="taxonomic scope" value="Bacteria"/>
</dbReference>
<sequence>MYIGIEEVHLIHHSHTDVGYTHDQPVVWELHQRFLERAIALCREWEGSQEPHALRWTVENTGVLLRWLEGASDQEVEALLRLVEAGNIEVTAMSYNITPLYDTDELCQGLQPVARLREMGIPIRYAMQSDVNGHNWPLVDVLLEAGIEGFSMATNIHFGGSPLRWPNAFWWQGPSGRSILAWNGWDYGFARDAGIDRDLQEFRDIWWPRIESWLRSQDYSLPVLMLQIYDAFGDNAPPSPTLPEFVRRWNQEVGTPRLRISLPSHWWRAVKEHADLLPTHRGDWTDFWNFGCGSSARETAINRASRGRLRAADALVAALGTPTRRWSGLRDEAWEALMLWDEHTWGADISVHQPQAEDTLCQWQHKASYAHTARSLSLLLARDASAELGRRVRGQQGDILLCNSLPFPTRVVGPLRGAHLLPRGRADDPTAARHWASRDLGMRWALAEAVEVPACGYKVVSRELLASPLGEGEELVVQTRRHRVEFDPQRGGIRSWHTALNGELVDPDSPYTLGGWVHETPVGEPGLEHPRRALWAPVERRLGLARGWRGRWQARRSGPTRLLRHVVYRWSWGVEVLQELELPVGGQLMERTIIPHDEDWLEVEASWDMGQHTYPEATYLAFPLALRSPRARVDVGGQAMRVEEDQLPRACRDYYTVQGWVDLEGIDGGVTIACPDAPMVQLGGFTFGWDQQRVELEAPLVLGWVTNNYWETNFRAHQPGRVSARYRLLPYRGEFQETRAHRLGLEMALPPLVQPLWEPTGGELPEEGSWLQLPELPVITLHIWRDGERVLLRLQNAADEESLAMVGSGLLRVESAHRCDLWGGELEELPVRDGGVALAMLPRALATLSLTLARD</sequence>
<accession>D1CHV9</accession>
<dbReference type="InterPro" id="IPR000602">
    <property type="entry name" value="Glyco_hydro_38_N"/>
</dbReference>
<dbReference type="OrthoDB" id="237949at2"/>
<protein>
    <submittedName>
        <fullName evidence="2">Glycoside hydrolase family 38</fullName>
    </submittedName>
</protein>
<dbReference type="Pfam" id="PF01074">
    <property type="entry name" value="Glyco_hydro_38N"/>
    <property type="match status" value="1"/>
</dbReference>
<dbReference type="Gene3D" id="3.20.110.10">
    <property type="entry name" value="Glycoside hydrolase 38, N terminal domain"/>
    <property type="match status" value="1"/>
</dbReference>
<dbReference type="KEGG" id="ttr:Tter_2436"/>
<dbReference type="HOGENOM" id="CLU_008841_0_0_0"/>
<organism evidence="2 3">
    <name type="scientific">Thermobaculum terrenum (strain ATCC BAA-798 / CCMEE 7001 / YNP1)</name>
    <dbReference type="NCBI Taxonomy" id="525904"/>
    <lineage>
        <taxon>Bacteria</taxon>
        <taxon>Bacillati</taxon>
        <taxon>Chloroflexota</taxon>
        <taxon>Chloroflexia</taxon>
        <taxon>Candidatus Thermobaculales</taxon>
        <taxon>Candidatus Thermobaculaceae</taxon>
        <taxon>Thermobaculum</taxon>
    </lineage>
</organism>
<dbReference type="GO" id="GO:0004559">
    <property type="term" value="F:alpha-mannosidase activity"/>
    <property type="evidence" value="ECO:0007669"/>
    <property type="project" value="InterPro"/>
</dbReference>
<dbReference type="Proteomes" id="UP000000323">
    <property type="component" value="Chromosome 2"/>
</dbReference>
<dbReference type="GO" id="GO:0030246">
    <property type="term" value="F:carbohydrate binding"/>
    <property type="evidence" value="ECO:0007669"/>
    <property type="project" value="InterPro"/>
</dbReference>